<dbReference type="SMART" id="SM00237">
    <property type="entry name" value="Calx_beta"/>
    <property type="match status" value="2"/>
</dbReference>
<dbReference type="Gene3D" id="2.60.40.2030">
    <property type="match status" value="2"/>
</dbReference>
<keyword evidence="5" id="KW-0677">Repeat</keyword>
<evidence type="ECO:0000256" key="9">
    <source>
        <dbReference type="ARBA" id="ARBA00023136"/>
    </source>
</evidence>
<dbReference type="Pfam" id="PF03160">
    <property type="entry name" value="Calx-beta"/>
    <property type="match status" value="1"/>
</dbReference>
<feature type="transmembrane region" description="Helical" evidence="10">
    <location>
        <begin position="123"/>
        <end position="148"/>
    </location>
</feature>
<evidence type="ECO:0000256" key="2">
    <source>
        <dbReference type="ARBA" id="ARBA00022448"/>
    </source>
</evidence>
<dbReference type="InterPro" id="IPR044880">
    <property type="entry name" value="NCX_ion-bd_dom_sf"/>
</dbReference>
<dbReference type="Pfam" id="PF01699">
    <property type="entry name" value="Na_Ca_ex"/>
    <property type="match status" value="1"/>
</dbReference>
<feature type="transmembrane region" description="Helical" evidence="10">
    <location>
        <begin position="160"/>
        <end position="181"/>
    </location>
</feature>
<dbReference type="SUPFAM" id="SSF141072">
    <property type="entry name" value="CalX-like"/>
    <property type="match status" value="2"/>
</dbReference>
<accession>A0ABN9SQV0</accession>
<evidence type="ECO:0000313" key="13">
    <source>
        <dbReference type="Proteomes" id="UP001189429"/>
    </source>
</evidence>
<gene>
    <name evidence="12" type="ORF">PCOR1329_LOCUS31768</name>
</gene>
<keyword evidence="4" id="KW-0732">Signal</keyword>
<proteinExistence type="predicted"/>
<comment type="subcellular location">
    <subcellularLocation>
        <location evidence="1">Endomembrane system</location>
        <topology evidence="1">Multi-pass membrane protein</topology>
    </subcellularLocation>
</comment>
<protein>
    <recommendedName>
        <fullName evidence="11">Calx-beta domain-containing protein</fullName>
    </recommendedName>
</protein>
<comment type="caution">
    <text evidence="12">The sequence shown here is derived from an EMBL/GenBank/DDBJ whole genome shotgun (WGS) entry which is preliminary data.</text>
</comment>
<dbReference type="Proteomes" id="UP001189429">
    <property type="component" value="Unassembled WGS sequence"/>
</dbReference>
<evidence type="ECO:0000256" key="7">
    <source>
        <dbReference type="ARBA" id="ARBA00022989"/>
    </source>
</evidence>
<keyword evidence="6" id="KW-0106">Calcium</keyword>
<dbReference type="PANTHER" id="PTHR11878">
    <property type="entry name" value="SODIUM/CALCIUM EXCHANGER"/>
    <property type="match status" value="1"/>
</dbReference>
<dbReference type="Gene3D" id="1.20.1420.30">
    <property type="entry name" value="NCX, central ion-binding region"/>
    <property type="match status" value="1"/>
</dbReference>
<feature type="transmembrane region" description="Helical" evidence="10">
    <location>
        <begin position="193"/>
        <end position="214"/>
    </location>
</feature>
<dbReference type="InterPro" id="IPR051171">
    <property type="entry name" value="CaCA"/>
</dbReference>
<dbReference type="InterPro" id="IPR003644">
    <property type="entry name" value="Calx_beta"/>
</dbReference>
<reference evidence="12" key="1">
    <citation type="submission" date="2023-10" db="EMBL/GenBank/DDBJ databases">
        <authorList>
            <person name="Chen Y."/>
            <person name="Shah S."/>
            <person name="Dougan E. K."/>
            <person name="Thang M."/>
            <person name="Chan C."/>
        </authorList>
    </citation>
    <scope>NUCLEOTIDE SEQUENCE [LARGE SCALE GENOMIC DNA]</scope>
</reference>
<dbReference type="InterPro" id="IPR038081">
    <property type="entry name" value="CalX-like_sf"/>
</dbReference>
<dbReference type="PANTHER" id="PTHR11878:SF65">
    <property type="entry name" value="NA_CA-EXCHANGE PROTEIN, ISOFORM G"/>
    <property type="match status" value="1"/>
</dbReference>
<evidence type="ECO:0000313" key="12">
    <source>
        <dbReference type="EMBL" id="CAK0834316.1"/>
    </source>
</evidence>
<keyword evidence="8" id="KW-0406">Ion transport</keyword>
<keyword evidence="3 10" id="KW-0812">Transmembrane</keyword>
<evidence type="ECO:0000256" key="3">
    <source>
        <dbReference type="ARBA" id="ARBA00022692"/>
    </source>
</evidence>
<feature type="domain" description="Calx-beta" evidence="11">
    <location>
        <begin position="315"/>
        <end position="432"/>
    </location>
</feature>
<feature type="domain" description="Calx-beta" evidence="11">
    <location>
        <begin position="451"/>
        <end position="553"/>
    </location>
</feature>
<keyword evidence="2" id="KW-0813">Transport</keyword>
<evidence type="ECO:0000256" key="5">
    <source>
        <dbReference type="ARBA" id="ARBA00022737"/>
    </source>
</evidence>
<dbReference type="InterPro" id="IPR004837">
    <property type="entry name" value="NaCa_Exmemb"/>
</dbReference>
<evidence type="ECO:0000256" key="1">
    <source>
        <dbReference type="ARBA" id="ARBA00004127"/>
    </source>
</evidence>
<evidence type="ECO:0000256" key="6">
    <source>
        <dbReference type="ARBA" id="ARBA00022837"/>
    </source>
</evidence>
<dbReference type="EMBL" id="CAUYUJ010012625">
    <property type="protein sequence ID" value="CAK0834316.1"/>
    <property type="molecule type" value="Genomic_DNA"/>
</dbReference>
<feature type="transmembrane region" description="Helical" evidence="10">
    <location>
        <begin position="30"/>
        <end position="55"/>
    </location>
</feature>
<evidence type="ECO:0000256" key="4">
    <source>
        <dbReference type="ARBA" id="ARBA00022729"/>
    </source>
</evidence>
<sequence length="595" mass="64695">MRGAGGGSGGGLLLPLFGDWEQEWPRGLRIVLYLMGLVWLFMGVAIVSDVFMAAIEKITSKKRLVKVASRASRVGDSDEKWETTKVWNDTVANLTLMALGSSAPEILLSVIDLFKKEFRAGELGPSTIVGSAAFNLLVISAVCVTAIPDGDVRTIKDVNVFFVTASFSIFAYVWLYFCVAIHTDNEVSIGEGIATLAFLPLLVFLAYAADQGFWMGSPKVPCIQVIDEHTTKEDLAAMQRQVLAEDPRLALTNEELARRTYERFKPKPTRATYRIAAVRSAIGTGGAGGGPLLGIRPSKNSVVSDSSVTMDKIGDKVMSVTEDACGSDPGDTIRRAQCTIEFVSGSFSVMENCKTALIGIRRVGNVNKRVTVQCRTRPGTAAAWSEAEKTGDYKSLDETLEFLEGESHKSISIDIVNDEEVEGDEDFYVDLLNPTCEDERGLATLGAKATCIVKIVDDDDPGTLQWGSEETYIEQANEDLPLQLTVERKDGSVGDITVRYFTEDGDAVGGWDFDHVDDVLTMKAQQEEATVTINIKPGRGRYEKKETFRVIMSNPTGGAKINQYTDGGPECNICTVTIRQRGGGAHRPSLFAAEA</sequence>
<evidence type="ECO:0000256" key="10">
    <source>
        <dbReference type="SAM" id="Phobius"/>
    </source>
</evidence>
<evidence type="ECO:0000259" key="11">
    <source>
        <dbReference type="SMART" id="SM00237"/>
    </source>
</evidence>
<keyword evidence="9 10" id="KW-0472">Membrane</keyword>
<keyword evidence="7 10" id="KW-1133">Transmembrane helix</keyword>
<keyword evidence="13" id="KW-1185">Reference proteome</keyword>
<evidence type="ECO:0000256" key="8">
    <source>
        <dbReference type="ARBA" id="ARBA00023065"/>
    </source>
</evidence>
<organism evidence="12 13">
    <name type="scientific">Prorocentrum cordatum</name>
    <dbReference type="NCBI Taxonomy" id="2364126"/>
    <lineage>
        <taxon>Eukaryota</taxon>
        <taxon>Sar</taxon>
        <taxon>Alveolata</taxon>
        <taxon>Dinophyceae</taxon>
        <taxon>Prorocentrales</taxon>
        <taxon>Prorocentraceae</taxon>
        <taxon>Prorocentrum</taxon>
    </lineage>
</organism>
<name>A0ABN9SQV0_9DINO</name>